<organism evidence="2 3">
    <name type="scientific">Variovorax guangxiensis</name>
    <dbReference type="NCBI Taxonomy" id="1775474"/>
    <lineage>
        <taxon>Bacteria</taxon>
        <taxon>Pseudomonadati</taxon>
        <taxon>Pseudomonadota</taxon>
        <taxon>Betaproteobacteria</taxon>
        <taxon>Burkholderiales</taxon>
        <taxon>Comamonadaceae</taxon>
        <taxon>Variovorax</taxon>
    </lineage>
</organism>
<feature type="signal peptide" evidence="1">
    <location>
        <begin position="1"/>
        <end position="22"/>
    </location>
</feature>
<dbReference type="AlphaFoldDB" id="A0A433MJ62"/>
<sequence length="173" mass="18242">MLRISAAAALAASLFGAEPAGATSCAGRASFLDSVAAARGEPRARVLRVRVVPFDLGVPDYTPPPLSFMFEPVEFLDGRPAGKAAGRFMGNGVLHFMLNAAPPGREEPLPQGSEWIVLARDDGEGALGIGPCGSILEVRGDTVHGFIRGAPTSIDTTQAMPLREFRRSLRATR</sequence>
<evidence type="ECO:0000313" key="3">
    <source>
        <dbReference type="Proteomes" id="UP000281118"/>
    </source>
</evidence>
<proteinExistence type="predicted"/>
<dbReference type="RefSeq" id="WP_126022098.1">
    <property type="nucleotide sequence ID" value="NZ_RXFT01000004.1"/>
</dbReference>
<dbReference type="EMBL" id="RXFT01000004">
    <property type="protein sequence ID" value="RUR67957.1"/>
    <property type="molecule type" value="Genomic_DNA"/>
</dbReference>
<keyword evidence="1" id="KW-0732">Signal</keyword>
<name>A0A433MJ62_9BURK</name>
<reference evidence="2 3" key="1">
    <citation type="submission" date="2018-12" db="EMBL/GenBank/DDBJ databases">
        <title>The genome sequences of Variovorax guangxiensis DSM 27352.</title>
        <authorList>
            <person name="Gao J."/>
            <person name="Sun J."/>
        </authorList>
    </citation>
    <scope>NUCLEOTIDE SEQUENCE [LARGE SCALE GENOMIC DNA]</scope>
    <source>
        <strain evidence="2 3">DSM 27352</strain>
    </source>
</reference>
<dbReference type="OrthoDB" id="8854795at2"/>
<feature type="chain" id="PRO_5018966505" evidence="1">
    <location>
        <begin position="23"/>
        <end position="173"/>
    </location>
</feature>
<comment type="caution">
    <text evidence="2">The sequence shown here is derived from an EMBL/GenBank/DDBJ whole genome shotgun (WGS) entry which is preliminary data.</text>
</comment>
<evidence type="ECO:0000256" key="1">
    <source>
        <dbReference type="SAM" id="SignalP"/>
    </source>
</evidence>
<accession>A0A433MJ62</accession>
<evidence type="ECO:0000313" key="2">
    <source>
        <dbReference type="EMBL" id="RUR67957.1"/>
    </source>
</evidence>
<dbReference type="Proteomes" id="UP000281118">
    <property type="component" value="Unassembled WGS sequence"/>
</dbReference>
<gene>
    <name evidence="2" type="ORF">EJP67_12910</name>
</gene>
<protein>
    <submittedName>
        <fullName evidence="2">Uncharacterized protein</fullName>
    </submittedName>
</protein>